<keyword evidence="9" id="KW-0406">Ion transport</keyword>
<evidence type="ECO:0000256" key="9">
    <source>
        <dbReference type="ARBA" id="ARBA00023065"/>
    </source>
</evidence>
<keyword evidence="6" id="KW-0677">Repeat</keyword>
<feature type="transmembrane region" description="Helical" evidence="15">
    <location>
        <begin position="400"/>
        <end position="422"/>
    </location>
</feature>
<dbReference type="InterPro" id="IPR013122">
    <property type="entry name" value="PKD1_2_channel"/>
</dbReference>
<evidence type="ECO:0000313" key="17">
    <source>
        <dbReference type="EMBL" id="ETL93812.1"/>
    </source>
</evidence>
<dbReference type="InterPro" id="IPR002110">
    <property type="entry name" value="Ankyrin_rpt"/>
</dbReference>
<comment type="subcellular location">
    <subcellularLocation>
        <location evidence="1">Cell membrane</location>
        <topology evidence="1">Multi-pass membrane protein</topology>
    </subcellularLocation>
</comment>
<keyword evidence="13" id="KW-0175">Coiled coil</keyword>
<dbReference type="Pfam" id="PF12796">
    <property type="entry name" value="Ank_2"/>
    <property type="match status" value="1"/>
</dbReference>
<evidence type="ECO:0000256" key="1">
    <source>
        <dbReference type="ARBA" id="ARBA00004651"/>
    </source>
</evidence>
<feature type="coiled-coil region" evidence="13">
    <location>
        <begin position="618"/>
        <end position="645"/>
    </location>
</feature>
<evidence type="ECO:0000256" key="4">
    <source>
        <dbReference type="ARBA" id="ARBA00022568"/>
    </source>
</evidence>
<sequence length="659" mass="74641">MEAEDSSAAAQTWYFLPDAAFDALVAQILVEPESARETPFVRRKDDGSTLLHVVAGWKHSEQIVRDLIEAGVPPDVRDGSGWTPLLEAAQEGQFAVCQALLEVGATPDLPCGEVTPLHAAVEVGNEEMVRWLLRQPGTWPRRYNGEFFAFLLEKVPEAVTDYLDVFATVLNHSHKGYEAVKYTDLKWHSFARTMFRQELTAYTLLVASYFIPTVWGSPDWIHLKTKTHKMVAALRFISWLLSIFLLLCVERSECRGEGVRRYFSSFWNWIGVTTYAAIICSIPLEFISFSELTQQARNSVLALIIVCLWINLLQFLQMSRNSGLIIAMMVHMVKDIYRFFLLYSVFLLGFSGAFYLLLGGTSGYETFTTSFITVYLMLYGQLTYDNFKDAKGYTWYTSNFLLLVHLLSAVVVLLNILIAMMATTYAEVWDAAEAEALQSHAQAIVRLEKALTPKVRREKFLELLAVSKPKAGTRSTRERQYTVQKEEEPEEDLSVSAREARRQNIILGVAKKMRKISSVNKSSQARNSQQNRVVPVAESNDEVDQPGQDYPPKLKYITRQASRFAVHELAQDVVALNAAMKKPVYSVLEDGVRYEIPKKSTRGQGKDEMQQQLTLSQQIRQQQQLVDLQAQVEQLTTAMTNLQASLLTKRIPGPPIPKY</sequence>
<evidence type="ECO:0000256" key="11">
    <source>
        <dbReference type="ARBA" id="ARBA00023303"/>
    </source>
</evidence>
<dbReference type="Proteomes" id="UP000054423">
    <property type="component" value="Unassembled WGS sequence"/>
</dbReference>
<dbReference type="AlphaFoldDB" id="W2L8Y0"/>
<keyword evidence="4" id="KW-0109">Calcium transport</keyword>
<feature type="repeat" description="ANK" evidence="12">
    <location>
        <begin position="46"/>
        <end position="79"/>
    </location>
</feature>
<evidence type="ECO:0000256" key="3">
    <source>
        <dbReference type="ARBA" id="ARBA00022475"/>
    </source>
</evidence>
<evidence type="ECO:0000256" key="15">
    <source>
        <dbReference type="SAM" id="Phobius"/>
    </source>
</evidence>
<keyword evidence="12" id="KW-0040">ANK repeat</keyword>
<keyword evidence="3" id="KW-1003">Cell membrane</keyword>
<dbReference type="PROSITE" id="PS50297">
    <property type="entry name" value="ANK_REP_REGION"/>
    <property type="match status" value="2"/>
</dbReference>
<evidence type="ECO:0000256" key="6">
    <source>
        <dbReference type="ARBA" id="ARBA00022737"/>
    </source>
</evidence>
<proteinExistence type="predicted"/>
<keyword evidence="7" id="KW-0106">Calcium</keyword>
<evidence type="ECO:0000256" key="7">
    <source>
        <dbReference type="ARBA" id="ARBA00022837"/>
    </source>
</evidence>
<dbReference type="Gene3D" id="1.25.40.20">
    <property type="entry name" value="Ankyrin repeat-containing domain"/>
    <property type="match status" value="1"/>
</dbReference>
<evidence type="ECO:0000256" key="8">
    <source>
        <dbReference type="ARBA" id="ARBA00022989"/>
    </source>
</evidence>
<feature type="transmembrane region" description="Helical" evidence="15">
    <location>
        <begin position="269"/>
        <end position="287"/>
    </location>
</feature>
<evidence type="ECO:0000256" key="2">
    <source>
        <dbReference type="ARBA" id="ARBA00022448"/>
    </source>
</evidence>
<dbReference type="PANTHER" id="PTHR10582">
    <property type="entry name" value="TRANSIENT RECEPTOR POTENTIAL ION CHANNEL PROTEIN"/>
    <property type="match status" value="1"/>
</dbReference>
<evidence type="ECO:0000256" key="12">
    <source>
        <dbReference type="PROSITE-ProRule" id="PRU00023"/>
    </source>
</evidence>
<feature type="transmembrane region" description="Helical" evidence="15">
    <location>
        <begin position="363"/>
        <end position="380"/>
    </location>
</feature>
<keyword evidence="2" id="KW-0813">Transport</keyword>
<feature type="transmembrane region" description="Helical" evidence="15">
    <location>
        <begin position="199"/>
        <end position="218"/>
    </location>
</feature>
<accession>W2L8Y0</accession>
<name>W2L8Y0_PHYNI</name>
<feature type="transmembrane region" description="Helical" evidence="15">
    <location>
        <begin position="230"/>
        <end position="249"/>
    </location>
</feature>
<feature type="region of interest" description="Disordered" evidence="14">
    <location>
        <begin position="517"/>
        <end position="551"/>
    </location>
</feature>
<evidence type="ECO:0000256" key="5">
    <source>
        <dbReference type="ARBA" id="ARBA00022692"/>
    </source>
</evidence>
<dbReference type="OrthoDB" id="110569at2759"/>
<feature type="domain" description="Polycystin cation channel PKD1/PKD2" evidence="16">
    <location>
        <begin position="281"/>
        <end position="428"/>
    </location>
</feature>
<feature type="transmembrane region" description="Helical" evidence="15">
    <location>
        <begin position="336"/>
        <end position="357"/>
    </location>
</feature>
<dbReference type="InterPro" id="IPR036770">
    <property type="entry name" value="Ankyrin_rpt-contain_sf"/>
</dbReference>
<keyword evidence="8 15" id="KW-1133">Transmembrane helix</keyword>
<evidence type="ECO:0000256" key="14">
    <source>
        <dbReference type="SAM" id="MobiDB-lite"/>
    </source>
</evidence>
<evidence type="ECO:0000256" key="10">
    <source>
        <dbReference type="ARBA" id="ARBA00023136"/>
    </source>
</evidence>
<feature type="compositionally biased region" description="Basic and acidic residues" evidence="14">
    <location>
        <begin position="475"/>
        <end position="486"/>
    </location>
</feature>
<dbReference type="EMBL" id="KI679514">
    <property type="protein sequence ID" value="ETL93812.1"/>
    <property type="molecule type" value="Genomic_DNA"/>
</dbReference>
<keyword evidence="11" id="KW-0407">Ion channel</keyword>
<dbReference type="PANTHER" id="PTHR10582:SF2">
    <property type="entry name" value="INACTIVE"/>
    <property type="match status" value="1"/>
</dbReference>
<feature type="compositionally biased region" description="Polar residues" evidence="14">
    <location>
        <begin position="517"/>
        <end position="532"/>
    </location>
</feature>
<dbReference type="Gene3D" id="1.10.287.70">
    <property type="match status" value="1"/>
</dbReference>
<feature type="repeat" description="ANK" evidence="12">
    <location>
        <begin position="80"/>
        <end position="112"/>
    </location>
</feature>
<dbReference type="GO" id="GO:0005886">
    <property type="term" value="C:plasma membrane"/>
    <property type="evidence" value="ECO:0007669"/>
    <property type="project" value="UniProtKB-SubCell"/>
</dbReference>
<reference evidence="17" key="1">
    <citation type="submission" date="2013-11" db="EMBL/GenBank/DDBJ databases">
        <title>The Genome Sequence of Phytophthora parasitica CHvinca01.</title>
        <authorList>
            <consortium name="The Broad Institute Genomics Platform"/>
            <person name="Russ C."/>
            <person name="Tyler B."/>
            <person name="Panabieres F."/>
            <person name="Shan W."/>
            <person name="Tripathy S."/>
            <person name="Grunwald N."/>
            <person name="Machado M."/>
            <person name="Johnson C.S."/>
            <person name="Arredondo F."/>
            <person name="Hong C."/>
            <person name="Coffey M."/>
            <person name="Young S.K."/>
            <person name="Zeng Q."/>
            <person name="Gargeya S."/>
            <person name="Fitzgerald M."/>
            <person name="Abouelleil A."/>
            <person name="Alvarado L."/>
            <person name="Chapman S.B."/>
            <person name="Gainer-Dewar J."/>
            <person name="Goldberg J."/>
            <person name="Griggs A."/>
            <person name="Gujja S."/>
            <person name="Hansen M."/>
            <person name="Howarth C."/>
            <person name="Imamovic A."/>
            <person name="Ireland A."/>
            <person name="Larimer J."/>
            <person name="McCowan C."/>
            <person name="Murphy C."/>
            <person name="Pearson M."/>
            <person name="Poon T.W."/>
            <person name="Priest M."/>
            <person name="Roberts A."/>
            <person name="Saif S."/>
            <person name="Shea T."/>
            <person name="Sykes S."/>
            <person name="Wortman J."/>
            <person name="Nusbaum C."/>
            <person name="Birren B."/>
        </authorList>
    </citation>
    <scope>NUCLEOTIDE SEQUENCE [LARGE SCALE GENOMIC DNA]</scope>
    <source>
        <strain evidence="17">CHvinca01</strain>
    </source>
</reference>
<dbReference type="VEuPathDB" id="FungiDB:PPTG_19912"/>
<dbReference type="InterPro" id="IPR024862">
    <property type="entry name" value="TRPV"/>
</dbReference>
<gene>
    <name evidence="17" type="ORF">L917_08116</name>
</gene>
<dbReference type="GO" id="GO:0098703">
    <property type="term" value="P:calcium ion import across plasma membrane"/>
    <property type="evidence" value="ECO:0007669"/>
    <property type="project" value="TreeGrafter"/>
</dbReference>
<evidence type="ECO:0000259" key="16">
    <source>
        <dbReference type="Pfam" id="PF08016"/>
    </source>
</evidence>
<dbReference type="Pfam" id="PF08016">
    <property type="entry name" value="PKD_channel"/>
    <property type="match status" value="1"/>
</dbReference>
<dbReference type="SMART" id="SM00248">
    <property type="entry name" value="ANK"/>
    <property type="match status" value="3"/>
</dbReference>
<feature type="transmembrane region" description="Helical" evidence="15">
    <location>
        <begin position="299"/>
        <end position="316"/>
    </location>
</feature>
<dbReference type="PROSITE" id="PS50088">
    <property type="entry name" value="ANK_REPEAT"/>
    <property type="match status" value="2"/>
</dbReference>
<evidence type="ECO:0000256" key="13">
    <source>
        <dbReference type="SAM" id="Coils"/>
    </source>
</evidence>
<dbReference type="GO" id="GO:0005216">
    <property type="term" value="F:monoatomic ion channel activity"/>
    <property type="evidence" value="ECO:0007669"/>
    <property type="project" value="InterPro"/>
</dbReference>
<keyword evidence="10 15" id="KW-0472">Membrane</keyword>
<dbReference type="SUPFAM" id="SSF48403">
    <property type="entry name" value="Ankyrin repeat"/>
    <property type="match status" value="1"/>
</dbReference>
<organism evidence="17">
    <name type="scientific">Phytophthora nicotianae</name>
    <name type="common">Potato buckeye rot agent</name>
    <name type="synonym">Phytophthora parasitica</name>
    <dbReference type="NCBI Taxonomy" id="4792"/>
    <lineage>
        <taxon>Eukaryota</taxon>
        <taxon>Sar</taxon>
        <taxon>Stramenopiles</taxon>
        <taxon>Oomycota</taxon>
        <taxon>Peronosporomycetes</taxon>
        <taxon>Peronosporales</taxon>
        <taxon>Peronosporaceae</taxon>
        <taxon>Phytophthora</taxon>
    </lineage>
</organism>
<keyword evidence="5 15" id="KW-0812">Transmembrane</keyword>
<feature type="region of interest" description="Disordered" evidence="14">
    <location>
        <begin position="474"/>
        <end position="495"/>
    </location>
</feature>
<protein>
    <recommendedName>
        <fullName evidence="16">Polycystin cation channel PKD1/PKD2 domain-containing protein</fullName>
    </recommendedName>
</protein>